<dbReference type="Proteomes" id="UP000199648">
    <property type="component" value="Unassembled WGS sequence"/>
</dbReference>
<keyword evidence="1 2" id="KW-0732">Signal</keyword>
<dbReference type="RefSeq" id="WP_092992104.1">
    <property type="nucleotide sequence ID" value="NZ_FMWD01000001.1"/>
</dbReference>
<feature type="chain" id="PRO_5011471705" evidence="2">
    <location>
        <begin position="26"/>
        <end position="194"/>
    </location>
</feature>
<dbReference type="OrthoDB" id="9783990at2"/>
<dbReference type="Gene3D" id="3.30.1340.30">
    <property type="match status" value="1"/>
</dbReference>
<keyword evidence="5" id="KW-1185">Reference proteome</keyword>
<dbReference type="PANTHER" id="PTHR34606">
    <property type="entry name" value="BON DOMAIN-CONTAINING PROTEIN"/>
    <property type="match status" value="1"/>
</dbReference>
<dbReference type="SMART" id="SM00749">
    <property type="entry name" value="BON"/>
    <property type="match status" value="2"/>
</dbReference>
<organism evidence="4 5">
    <name type="scientific">Thiohalomonas denitrificans</name>
    <dbReference type="NCBI Taxonomy" id="415747"/>
    <lineage>
        <taxon>Bacteria</taxon>
        <taxon>Pseudomonadati</taxon>
        <taxon>Pseudomonadota</taxon>
        <taxon>Gammaproteobacteria</taxon>
        <taxon>Thiohalomonadales</taxon>
        <taxon>Thiohalomonadaceae</taxon>
        <taxon>Thiohalomonas</taxon>
    </lineage>
</organism>
<dbReference type="InterPro" id="IPR014004">
    <property type="entry name" value="Transpt-assoc_nodulatn_dom_bac"/>
</dbReference>
<dbReference type="STRING" id="415747.SAMN03097708_00431"/>
<dbReference type="Pfam" id="PF04972">
    <property type="entry name" value="BON"/>
    <property type="match status" value="2"/>
</dbReference>
<gene>
    <name evidence="4" type="ORF">SAMN03097708_00431</name>
</gene>
<reference evidence="4 5" key="1">
    <citation type="submission" date="2016-10" db="EMBL/GenBank/DDBJ databases">
        <authorList>
            <person name="de Groot N.N."/>
        </authorList>
    </citation>
    <scope>NUCLEOTIDE SEQUENCE [LARGE SCALE GENOMIC DNA]</scope>
    <source>
        <strain evidence="4 5">HLD2</strain>
    </source>
</reference>
<dbReference type="InterPro" id="IPR007055">
    <property type="entry name" value="BON_dom"/>
</dbReference>
<feature type="domain" description="Transport-associated and nodulation" evidence="3">
    <location>
        <begin position="52"/>
        <end position="117"/>
    </location>
</feature>
<dbReference type="PANTHER" id="PTHR34606:SF4">
    <property type="entry name" value="OUTER MEMBRANE LIPOPROTEIN DOLP"/>
    <property type="match status" value="1"/>
</dbReference>
<dbReference type="AlphaFoldDB" id="A0A1G5PM02"/>
<dbReference type="EMBL" id="FMWD01000001">
    <property type="protein sequence ID" value="SCZ50497.1"/>
    <property type="molecule type" value="Genomic_DNA"/>
</dbReference>
<sequence>MTIIRMALVALLASLLYGCATPVLLAGAAGGGTMAAHDRRTAGSQIDDQVIEMKAFARMQKDAALAKSENAHINTVSYNGVLLLTGEARTAELRRRAEEYVVNIPKVRKVHNEIRVAEPAKIGSRSRDSWITTKVKTKLLANKAIDGTRIKVVTESGTVYLMGLITRGEANLATSIASETSGVKRIVRAFEYLD</sequence>
<evidence type="ECO:0000259" key="3">
    <source>
        <dbReference type="SMART" id="SM00749"/>
    </source>
</evidence>
<protein>
    <submittedName>
        <fullName evidence="4">Osmotically-inducible protein OsmY, contains BON domain</fullName>
    </submittedName>
</protein>
<feature type="domain" description="Transport-associated and nodulation" evidence="3">
    <location>
        <begin position="132"/>
        <end position="194"/>
    </location>
</feature>
<evidence type="ECO:0000313" key="4">
    <source>
        <dbReference type="EMBL" id="SCZ50497.1"/>
    </source>
</evidence>
<name>A0A1G5PM02_9GAMM</name>
<feature type="signal peptide" evidence="2">
    <location>
        <begin position="1"/>
        <end position="25"/>
    </location>
</feature>
<dbReference type="InterPro" id="IPR051686">
    <property type="entry name" value="Lipoprotein_DolP"/>
</dbReference>
<evidence type="ECO:0000313" key="5">
    <source>
        <dbReference type="Proteomes" id="UP000199648"/>
    </source>
</evidence>
<evidence type="ECO:0000256" key="2">
    <source>
        <dbReference type="SAM" id="SignalP"/>
    </source>
</evidence>
<accession>A0A1G5PM02</accession>
<proteinExistence type="predicted"/>
<evidence type="ECO:0000256" key="1">
    <source>
        <dbReference type="ARBA" id="ARBA00022729"/>
    </source>
</evidence>